<feature type="signal peptide" evidence="2">
    <location>
        <begin position="1"/>
        <end position="27"/>
    </location>
</feature>
<name>A0A1N6IP99_9FLAO</name>
<evidence type="ECO:0000313" key="3">
    <source>
        <dbReference type="EMBL" id="SIO33764.1"/>
    </source>
</evidence>
<feature type="chain" id="PRO_5012591028" description="Bacteriophage spanin2 family protein" evidence="2">
    <location>
        <begin position="28"/>
        <end position="110"/>
    </location>
</feature>
<accession>A0A1N6IP99</accession>
<gene>
    <name evidence="3" type="ORF">SAMN05444409_2854</name>
</gene>
<dbReference type="EMBL" id="FSRK01000002">
    <property type="protein sequence ID" value="SIO33764.1"/>
    <property type="molecule type" value="Genomic_DNA"/>
</dbReference>
<dbReference type="AlphaFoldDB" id="A0A1N6IP99"/>
<organism evidence="3 4">
    <name type="scientific">Epilithonimonas zeae</name>
    <dbReference type="NCBI Taxonomy" id="1416779"/>
    <lineage>
        <taxon>Bacteria</taxon>
        <taxon>Pseudomonadati</taxon>
        <taxon>Bacteroidota</taxon>
        <taxon>Flavobacteriia</taxon>
        <taxon>Flavobacteriales</taxon>
        <taxon>Weeksellaceae</taxon>
        <taxon>Chryseobacterium group</taxon>
        <taxon>Epilithonimonas</taxon>
    </lineage>
</organism>
<sequence>MKYSKNVLKTLLLAVFFLMVSCKTTVVSPNKPMYDNTLELYKKYSIQTKDAKTQKIEVLKVDATKIYGKNKAGEMVEIERSEVREIKKPDVLASIAIVVAAVAAVIFVPI</sequence>
<dbReference type="Proteomes" id="UP000185207">
    <property type="component" value="Unassembled WGS sequence"/>
</dbReference>
<dbReference type="PROSITE" id="PS51257">
    <property type="entry name" value="PROKAR_LIPOPROTEIN"/>
    <property type="match status" value="1"/>
</dbReference>
<keyword evidence="1" id="KW-0472">Membrane</keyword>
<dbReference type="RefSeq" id="WP_074236002.1">
    <property type="nucleotide sequence ID" value="NZ_FSRK01000002.1"/>
</dbReference>
<dbReference type="STRING" id="1416779.SAMN05444409_2854"/>
<protein>
    <recommendedName>
        <fullName evidence="5">Bacteriophage spanin2 family protein</fullName>
    </recommendedName>
</protein>
<keyword evidence="1" id="KW-1133">Transmembrane helix</keyword>
<reference evidence="4" key="1">
    <citation type="submission" date="2016-11" db="EMBL/GenBank/DDBJ databases">
        <authorList>
            <person name="Varghese N."/>
            <person name="Submissions S."/>
        </authorList>
    </citation>
    <scope>NUCLEOTIDE SEQUENCE [LARGE SCALE GENOMIC DNA]</scope>
    <source>
        <strain evidence="4">DSM 27623</strain>
    </source>
</reference>
<dbReference type="NCBIfam" id="NF037951">
    <property type="entry name" value="spanin2_2"/>
    <property type="match status" value="1"/>
</dbReference>
<evidence type="ECO:0000256" key="2">
    <source>
        <dbReference type="SAM" id="SignalP"/>
    </source>
</evidence>
<evidence type="ECO:0000256" key="1">
    <source>
        <dbReference type="SAM" id="Phobius"/>
    </source>
</evidence>
<proteinExistence type="predicted"/>
<dbReference type="OrthoDB" id="1262958at2"/>
<feature type="transmembrane region" description="Helical" evidence="1">
    <location>
        <begin position="91"/>
        <end position="108"/>
    </location>
</feature>
<keyword evidence="1" id="KW-0812">Transmembrane</keyword>
<evidence type="ECO:0000313" key="4">
    <source>
        <dbReference type="Proteomes" id="UP000185207"/>
    </source>
</evidence>
<keyword evidence="2" id="KW-0732">Signal</keyword>
<evidence type="ECO:0008006" key="5">
    <source>
        <dbReference type="Google" id="ProtNLM"/>
    </source>
</evidence>
<keyword evidence="4" id="KW-1185">Reference proteome</keyword>